<proteinExistence type="predicted"/>
<evidence type="ECO:0000313" key="1">
    <source>
        <dbReference type="EMBL" id="PSR88941.1"/>
    </source>
</evidence>
<dbReference type="AlphaFoldDB" id="A0A2T3AAV6"/>
<dbReference type="EMBL" id="KZ678423">
    <property type="protein sequence ID" value="PSR88941.1"/>
    <property type="molecule type" value="Genomic_DNA"/>
</dbReference>
<gene>
    <name evidence="1" type="ORF">BD289DRAFT_225531</name>
</gene>
<dbReference type="InParanoid" id="A0A2T3AAV6"/>
<organism evidence="1 2">
    <name type="scientific">Coniella lustricola</name>
    <dbReference type="NCBI Taxonomy" id="2025994"/>
    <lineage>
        <taxon>Eukaryota</taxon>
        <taxon>Fungi</taxon>
        <taxon>Dikarya</taxon>
        <taxon>Ascomycota</taxon>
        <taxon>Pezizomycotina</taxon>
        <taxon>Sordariomycetes</taxon>
        <taxon>Sordariomycetidae</taxon>
        <taxon>Diaporthales</taxon>
        <taxon>Schizoparmaceae</taxon>
        <taxon>Coniella</taxon>
    </lineage>
</organism>
<sequence length="166" mass="18074">MRFETVTGVMVGPKIWCRLCAFLYRSVRKACAGLCTRATTSTWQATFQANIRPVAMGFAVPRERTGMLLLYCLGRTYCSSTSGGTEFRSNDVVSPKASAEAPVAAVVEDRRKTGCDGRKQGLRIFIQNRKTLSTLGTLLTARPMGPPCLAPACFYSHDAARLALAK</sequence>
<protein>
    <submittedName>
        <fullName evidence="1">Uncharacterized protein</fullName>
    </submittedName>
</protein>
<evidence type="ECO:0000313" key="2">
    <source>
        <dbReference type="Proteomes" id="UP000241462"/>
    </source>
</evidence>
<accession>A0A2T3AAV6</accession>
<name>A0A2T3AAV6_9PEZI</name>
<keyword evidence="2" id="KW-1185">Reference proteome</keyword>
<reference evidence="1 2" key="1">
    <citation type="journal article" date="2018" name="Mycol. Prog.">
        <title>Coniella lustricola, a new species from submerged detritus.</title>
        <authorList>
            <person name="Raudabaugh D.B."/>
            <person name="Iturriaga T."/>
            <person name="Carver A."/>
            <person name="Mondo S."/>
            <person name="Pangilinan J."/>
            <person name="Lipzen A."/>
            <person name="He G."/>
            <person name="Amirebrahimi M."/>
            <person name="Grigoriev I.V."/>
            <person name="Miller A.N."/>
        </authorList>
    </citation>
    <scope>NUCLEOTIDE SEQUENCE [LARGE SCALE GENOMIC DNA]</scope>
    <source>
        <strain evidence="1 2">B22-T-1</strain>
    </source>
</reference>
<dbReference type="Proteomes" id="UP000241462">
    <property type="component" value="Unassembled WGS sequence"/>
</dbReference>